<evidence type="ECO:0000313" key="2">
    <source>
        <dbReference type="Proteomes" id="UP000054477"/>
    </source>
</evidence>
<dbReference type="Proteomes" id="UP000054477">
    <property type="component" value="Unassembled WGS sequence"/>
</dbReference>
<dbReference type="EMBL" id="KN838842">
    <property type="protein sequence ID" value="KIJ93457.1"/>
    <property type="molecule type" value="Genomic_DNA"/>
</dbReference>
<sequence length="61" mass="6882">MILPTHCPAKIPFDFVFSSLIGFTFSTKFNVAHIAHDHIHLHLFPFVASKYAHIATLQCTT</sequence>
<proteinExistence type="predicted"/>
<organism evidence="1 2">
    <name type="scientific">Laccaria amethystina LaAM-08-1</name>
    <dbReference type="NCBI Taxonomy" id="1095629"/>
    <lineage>
        <taxon>Eukaryota</taxon>
        <taxon>Fungi</taxon>
        <taxon>Dikarya</taxon>
        <taxon>Basidiomycota</taxon>
        <taxon>Agaricomycotina</taxon>
        <taxon>Agaricomycetes</taxon>
        <taxon>Agaricomycetidae</taxon>
        <taxon>Agaricales</taxon>
        <taxon>Agaricineae</taxon>
        <taxon>Hydnangiaceae</taxon>
        <taxon>Laccaria</taxon>
    </lineage>
</organism>
<evidence type="ECO:0000313" key="1">
    <source>
        <dbReference type="EMBL" id="KIJ93457.1"/>
    </source>
</evidence>
<reference evidence="2" key="2">
    <citation type="submission" date="2015-01" db="EMBL/GenBank/DDBJ databases">
        <title>Evolutionary Origins and Diversification of the Mycorrhizal Mutualists.</title>
        <authorList>
            <consortium name="DOE Joint Genome Institute"/>
            <consortium name="Mycorrhizal Genomics Consortium"/>
            <person name="Kohler A."/>
            <person name="Kuo A."/>
            <person name="Nagy L.G."/>
            <person name="Floudas D."/>
            <person name="Copeland A."/>
            <person name="Barry K.W."/>
            <person name="Cichocki N."/>
            <person name="Veneault-Fourrey C."/>
            <person name="LaButti K."/>
            <person name="Lindquist E.A."/>
            <person name="Lipzen A."/>
            <person name="Lundell T."/>
            <person name="Morin E."/>
            <person name="Murat C."/>
            <person name="Riley R."/>
            <person name="Ohm R."/>
            <person name="Sun H."/>
            <person name="Tunlid A."/>
            <person name="Henrissat B."/>
            <person name="Grigoriev I.V."/>
            <person name="Hibbett D.S."/>
            <person name="Martin F."/>
        </authorList>
    </citation>
    <scope>NUCLEOTIDE SEQUENCE [LARGE SCALE GENOMIC DNA]</scope>
    <source>
        <strain evidence="2">LaAM-08-1</strain>
    </source>
</reference>
<reference evidence="1 2" key="1">
    <citation type="submission" date="2014-04" db="EMBL/GenBank/DDBJ databases">
        <authorList>
            <consortium name="DOE Joint Genome Institute"/>
            <person name="Kuo A."/>
            <person name="Kohler A."/>
            <person name="Nagy L.G."/>
            <person name="Floudas D."/>
            <person name="Copeland A."/>
            <person name="Barry K.W."/>
            <person name="Cichocki N."/>
            <person name="Veneault-Fourrey C."/>
            <person name="LaButti K."/>
            <person name="Lindquist E.A."/>
            <person name="Lipzen A."/>
            <person name="Lundell T."/>
            <person name="Morin E."/>
            <person name="Murat C."/>
            <person name="Sun H."/>
            <person name="Tunlid A."/>
            <person name="Henrissat B."/>
            <person name="Grigoriev I.V."/>
            <person name="Hibbett D.S."/>
            <person name="Martin F."/>
            <person name="Nordberg H.P."/>
            <person name="Cantor M.N."/>
            <person name="Hua S.X."/>
        </authorList>
    </citation>
    <scope>NUCLEOTIDE SEQUENCE [LARGE SCALE GENOMIC DNA]</scope>
    <source>
        <strain evidence="1 2">LaAM-08-1</strain>
    </source>
</reference>
<dbReference type="AlphaFoldDB" id="A0A0C9XB50"/>
<protein>
    <submittedName>
        <fullName evidence="1">Uncharacterized protein</fullName>
    </submittedName>
</protein>
<keyword evidence="2" id="KW-1185">Reference proteome</keyword>
<name>A0A0C9XB50_9AGAR</name>
<gene>
    <name evidence="1" type="ORF">K443DRAFT_397160</name>
</gene>
<dbReference type="HOGENOM" id="CLU_2922972_0_0_1"/>
<accession>A0A0C9XB50</accession>